<reference evidence="1" key="1">
    <citation type="journal article" date="2013" name="Environ. Microbiol.">
        <title>Microbiota from the distal guts of lean and obese adolescents exhibit partial functional redundancy besides clear differences in community structure.</title>
        <authorList>
            <person name="Ferrer M."/>
            <person name="Ruiz A."/>
            <person name="Lanza F."/>
            <person name="Haange S.B."/>
            <person name="Oberbach A."/>
            <person name="Till H."/>
            <person name="Bargiela R."/>
            <person name="Campoy C."/>
            <person name="Segura M.T."/>
            <person name="Richter M."/>
            <person name="von Bergen M."/>
            <person name="Seifert J."/>
            <person name="Suarez A."/>
        </authorList>
    </citation>
    <scope>NUCLEOTIDE SEQUENCE</scope>
</reference>
<protein>
    <submittedName>
        <fullName evidence="1">Uncharacterized protein</fullName>
    </submittedName>
</protein>
<gene>
    <name evidence="1" type="ORF">OBE_01490</name>
</gene>
<organism evidence="1">
    <name type="scientific">human gut metagenome</name>
    <dbReference type="NCBI Taxonomy" id="408170"/>
    <lineage>
        <taxon>unclassified sequences</taxon>
        <taxon>metagenomes</taxon>
        <taxon>organismal metagenomes</taxon>
    </lineage>
</organism>
<name>K1TZ51_9ZZZZ</name>
<comment type="caution">
    <text evidence="1">The sequence shown here is derived from an EMBL/GenBank/DDBJ whole genome shotgun (WGS) entry which is preliminary data.</text>
</comment>
<sequence>MQKSVIFFKQSLPEKVVTLLVSIANEAFNNREGQITGIRESSHCLSFGGDENLYGCLQLGMLELEDNKEFLKCVRDWKWVDEEYPEENYNVWRIMARSL</sequence>
<evidence type="ECO:0000313" key="1">
    <source>
        <dbReference type="EMBL" id="EKC75168.1"/>
    </source>
</evidence>
<dbReference type="EMBL" id="AJWZ01000990">
    <property type="protein sequence ID" value="EKC75168.1"/>
    <property type="molecule type" value="Genomic_DNA"/>
</dbReference>
<dbReference type="AlphaFoldDB" id="K1TZ51"/>
<accession>K1TZ51</accession>
<proteinExistence type="predicted"/>